<reference evidence="2" key="1">
    <citation type="submission" date="2022-10" db="EMBL/GenBank/DDBJ databases">
        <title>Tapping the CABI collections for fungal endophytes: first genome assemblies for Collariella, Neodidymelliopsis, Ascochyta clinopodiicola, Didymella pomorum, Didymosphaeria variabile, Neocosmospora piperis and Neocucurbitaria cava.</title>
        <authorList>
            <person name="Hill R."/>
        </authorList>
    </citation>
    <scope>NUCLEOTIDE SEQUENCE</scope>
    <source>
        <strain evidence="2">IMI 355082</strain>
    </source>
</reference>
<comment type="caution">
    <text evidence="2">The sequence shown here is derived from an EMBL/GenBank/DDBJ whole genome shotgun (WGS) entry which is preliminary data.</text>
</comment>
<accession>A0A9W8Z375</accession>
<dbReference type="Proteomes" id="UP001140453">
    <property type="component" value="Unassembled WGS sequence"/>
</dbReference>
<keyword evidence="1" id="KW-1133">Transmembrane helix</keyword>
<dbReference type="Gene3D" id="1.20.140.150">
    <property type="match status" value="1"/>
</dbReference>
<gene>
    <name evidence="2" type="ORF">N0V93_000185</name>
</gene>
<keyword evidence="3" id="KW-1185">Reference proteome</keyword>
<dbReference type="GO" id="GO:0005886">
    <property type="term" value="C:plasma membrane"/>
    <property type="evidence" value="ECO:0007669"/>
    <property type="project" value="InterPro"/>
</dbReference>
<dbReference type="Pfam" id="PF06687">
    <property type="entry name" value="SUR7"/>
    <property type="match status" value="1"/>
</dbReference>
<feature type="transmembrane region" description="Helical" evidence="1">
    <location>
        <begin position="107"/>
        <end position="129"/>
    </location>
</feature>
<dbReference type="InterPro" id="IPR051380">
    <property type="entry name" value="pH-response_reg_palI/RIM9"/>
</dbReference>
<sequence>MGFFHHIGTFLLFAATVLLVITTISAPVVNNLGLLKVNLGNATSSHQTEVVFGTFGYCVTDTALDNKDYCTGSHIGYNATGVLSNVDSTIFSDSVGKSTNALTKVMILHPIVLGMSFISFLLALGAGFIGSFLAAIVSLLTFLVTLVALVVDFVLFAVVKEHINESKYDQAGSHAEYGIAIWTILAAAVCSLLGAIIVFFTCCSQRMHKKRELGAKNDYGAPASRRW</sequence>
<organism evidence="2 3">
    <name type="scientific">Gnomoniopsis smithogilvyi</name>
    <dbReference type="NCBI Taxonomy" id="1191159"/>
    <lineage>
        <taxon>Eukaryota</taxon>
        <taxon>Fungi</taxon>
        <taxon>Dikarya</taxon>
        <taxon>Ascomycota</taxon>
        <taxon>Pezizomycotina</taxon>
        <taxon>Sordariomycetes</taxon>
        <taxon>Sordariomycetidae</taxon>
        <taxon>Diaporthales</taxon>
        <taxon>Gnomoniaceae</taxon>
        <taxon>Gnomoniopsis</taxon>
    </lineage>
</organism>
<proteinExistence type="predicted"/>
<keyword evidence="1" id="KW-0812">Transmembrane</keyword>
<dbReference type="EMBL" id="JAPEVB010000001">
    <property type="protein sequence ID" value="KAJ4395969.1"/>
    <property type="molecule type" value="Genomic_DNA"/>
</dbReference>
<evidence type="ECO:0000313" key="2">
    <source>
        <dbReference type="EMBL" id="KAJ4395969.1"/>
    </source>
</evidence>
<dbReference type="GO" id="GO:0032153">
    <property type="term" value="C:cell division site"/>
    <property type="evidence" value="ECO:0007669"/>
    <property type="project" value="TreeGrafter"/>
</dbReference>
<evidence type="ECO:0008006" key="4">
    <source>
        <dbReference type="Google" id="ProtNLM"/>
    </source>
</evidence>
<dbReference type="PANTHER" id="PTHR28013:SF7">
    <property type="entry name" value="PALI-DOMAIN-CONTAINING PROTEIN"/>
    <property type="match status" value="1"/>
</dbReference>
<evidence type="ECO:0000256" key="1">
    <source>
        <dbReference type="SAM" id="Phobius"/>
    </source>
</evidence>
<name>A0A9W8Z375_9PEZI</name>
<dbReference type="AlphaFoldDB" id="A0A9W8Z375"/>
<dbReference type="PANTHER" id="PTHR28013">
    <property type="entry name" value="PROTEIN DCV1-RELATED"/>
    <property type="match status" value="1"/>
</dbReference>
<evidence type="ECO:0000313" key="3">
    <source>
        <dbReference type="Proteomes" id="UP001140453"/>
    </source>
</evidence>
<keyword evidence="1" id="KW-0472">Membrane</keyword>
<protein>
    <recommendedName>
        <fullName evidence="4">Pali-domain-containing protein</fullName>
    </recommendedName>
</protein>
<dbReference type="OrthoDB" id="2354757at2759"/>
<feature type="transmembrane region" description="Helical" evidence="1">
    <location>
        <begin position="136"/>
        <end position="159"/>
    </location>
</feature>
<dbReference type="GO" id="GO:0035838">
    <property type="term" value="C:growing cell tip"/>
    <property type="evidence" value="ECO:0007669"/>
    <property type="project" value="TreeGrafter"/>
</dbReference>
<dbReference type="InterPro" id="IPR009571">
    <property type="entry name" value="SUR7/Rim9-like_fungi"/>
</dbReference>
<feature type="transmembrane region" description="Helical" evidence="1">
    <location>
        <begin position="179"/>
        <end position="203"/>
    </location>
</feature>